<comment type="caution">
    <text evidence="3">The sequence shown here is derived from an EMBL/GenBank/DDBJ whole genome shotgun (WGS) entry which is preliminary data.</text>
</comment>
<feature type="domain" description="DUF1023" evidence="2">
    <location>
        <begin position="99"/>
        <end position="260"/>
    </location>
</feature>
<accession>A0ABT0GBL0</accession>
<evidence type="ECO:0000313" key="4">
    <source>
        <dbReference type="Proteomes" id="UP001317259"/>
    </source>
</evidence>
<dbReference type="SUPFAM" id="SSF53474">
    <property type="entry name" value="alpha/beta-Hydrolases"/>
    <property type="match status" value="1"/>
</dbReference>
<proteinExistence type="predicted"/>
<dbReference type="Proteomes" id="UP001317259">
    <property type="component" value="Unassembled WGS sequence"/>
</dbReference>
<evidence type="ECO:0000256" key="1">
    <source>
        <dbReference type="SAM" id="MobiDB-lite"/>
    </source>
</evidence>
<feature type="region of interest" description="Disordered" evidence="1">
    <location>
        <begin position="316"/>
        <end position="353"/>
    </location>
</feature>
<sequence length="353" mass="36461">MIHAKFSRLRRALLTLSVAASVGVPMIDAARPATVPAPVPVSTGLPLIEATPTLLAERYATSRGDIQAAERTAAQHGDRRRAVALHVMAGAERQFLSFDGRDGGRTVEVLGDLAAAEHIAVLVPGADTHLDKYGLLHGGALRLRQALGNRYAVVAWLGYRTPATVSFDALTAGQAEEGAVALRAFVRQLSAANGGGARVSLVCHSYGTVVCGRAAPGLDVARIVLTGSPGIGADDVGALRTRATIWAARGSRDWIDAVPNTQLHLPFVTLGFGPDPVSPAFGARVFAAGQAAHSDYLTAGSLSLHNIARIIAGQDPVQTERRPMRAPSRAAVPGRGTVGSSAQQGAGGVSGHA</sequence>
<reference evidence="3 4" key="1">
    <citation type="submission" date="2022-04" db="EMBL/GenBank/DDBJ databases">
        <title>Genome draft of Actinomadura sp. ATCC 31491.</title>
        <authorList>
            <person name="Shi X."/>
            <person name="Du Y."/>
        </authorList>
    </citation>
    <scope>NUCLEOTIDE SEQUENCE [LARGE SCALE GENOMIC DNA]</scope>
    <source>
        <strain evidence="3 4">ATCC 31491</strain>
        <plasmid evidence="3">unnamed1</plasmid>
    </source>
</reference>
<keyword evidence="3" id="KW-0378">Hydrolase</keyword>
<protein>
    <submittedName>
        <fullName evidence="3">Alpha/beta hydrolase family protein</fullName>
    </submittedName>
</protein>
<dbReference type="EMBL" id="JAKRKC020000004">
    <property type="protein sequence ID" value="MCK2221993.1"/>
    <property type="molecule type" value="Genomic_DNA"/>
</dbReference>
<dbReference type="InterPro" id="IPR029058">
    <property type="entry name" value="AB_hydrolase_fold"/>
</dbReference>
<dbReference type="Gene3D" id="3.40.50.1820">
    <property type="entry name" value="alpha/beta hydrolase"/>
    <property type="match status" value="1"/>
</dbReference>
<dbReference type="InterPro" id="IPR010427">
    <property type="entry name" value="DUF1023"/>
</dbReference>
<evidence type="ECO:0000313" key="3">
    <source>
        <dbReference type="EMBL" id="MCK2221993.1"/>
    </source>
</evidence>
<dbReference type="Pfam" id="PF06259">
    <property type="entry name" value="Abhydrolase_8"/>
    <property type="match status" value="1"/>
</dbReference>
<gene>
    <name evidence="3" type="ORF">MF672_050520</name>
</gene>
<name>A0ABT0GBL0_9ACTN</name>
<evidence type="ECO:0000259" key="2">
    <source>
        <dbReference type="Pfam" id="PF06259"/>
    </source>
</evidence>
<keyword evidence="4" id="KW-1185">Reference proteome</keyword>
<organism evidence="3 4">
    <name type="scientific">Actinomadura luzonensis</name>
    <dbReference type="NCBI Taxonomy" id="2805427"/>
    <lineage>
        <taxon>Bacteria</taxon>
        <taxon>Bacillati</taxon>
        <taxon>Actinomycetota</taxon>
        <taxon>Actinomycetes</taxon>
        <taxon>Streptosporangiales</taxon>
        <taxon>Thermomonosporaceae</taxon>
        <taxon>Actinomadura</taxon>
    </lineage>
</organism>
<geneLocation type="plasmid" evidence="3">
    <name>unnamed1</name>
</geneLocation>
<dbReference type="GO" id="GO:0016787">
    <property type="term" value="F:hydrolase activity"/>
    <property type="evidence" value="ECO:0007669"/>
    <property type="project" value="UniProtKB-KW"/>
</dbReference>
<keyword evidence="3" id="KW-0614">Plasmid</keyword>